<gene>
    <name evidence="2" type="ORF">ACFSJ0_42550</name>
</gene>
<dbReference type="Proteomes" id="UP001597097">
    <property type="component" value="Unassembled WGS sequence"/>
</dbReference>
<dbReference type="EMBL" id="JBHUCM010000042">
    <property type="protein sequence ID" value="MFD1543785.1"/>
    <property type="molecule type" value="Genomic_DNA"/>
</dbReference>
<evidence type="ECO:0000256" key="1">
    <source>
        <dbReference type="SAM" id="MobiDB-lite"/>
    </source>
</evidence>
<protein>
    <submittedName>
        <fullName evidence="2">Uncharacterized protein</fullName>
    </submittedName>
</protein>
<feature type="region of interest" description="Disordered" evidence="1">
    <location>
        <begin position="111"/>
        <end position="132"/>
    </location>
</feature>
<comment type="caution">
    <text evidence="2">The sequence shown here is derived from an EMBL/GenBank/DDBJ whole genome shotgun (WGS) entry which is preliminary data.</text>
</comment>
<reference evidence="3" key="1">
    <citation type="journal article" date="2019" name="Int. J. Syst. Evol. Microbiol.">
        <title>The Global Catalogue of Microorganisms (GCM) 10K type strain sequencing project: providing services to taxonomists for standard genome sequencing and annotation.</title>
        <authorList>
            <consortium name="The Broad Institute Genomics Platform"/>
            <consortium name="The Broad Institute Genome Sequencing Center for Infectious Disease"/>
            <person name="Wu L."/>
            <person name="Ma J."/>
        </authorList>
    </citation>
    <scope>NUCLEOTIDE SEQUENCE [LARGE SCALE GENOMIC DNA]</scope>
    <source>
        <strain evidence="3">CGMCC 1.15399</strain>
    </source>
</reference>
<sequence length="555" mass="62903">MNLVGDDEQFDRLLIAARSYWEHRPPRDDSGPVVVAEAFHEDIRVIVRNLLVANAICDLRSARLVVLTGMDREWNEVLWEQFDVERIRRLSEAFGAAKVFDVHDLVNRHLSDRGDSPSADRGDSPTEVSDPETVAAVEKATLIRLGRVPRLPDAEEPWHRPRRSRTRALSAVYDRLFAELSPDALVTSHVDYDQWGLAVDTAIRREVPVVHVQSTGTLKAYALFPERRRGLGTFREELTCQIAEYFEEFVWSNRDLIKPSAEFLAWRAKVNLGRPSWWRAGNVSDFELRTETERRQIRQHACERFGIDPDLPVFTVFHHAVSDALGTNRELFDDLARWFEETADFAAANDGVNWLFLDHPSQFRYDTTGHFASVAERHSARAHMAFMPSLALSKNVLWSVTEVGVTVRGSVSSELPAFGIPVIQAGWSEWSGCGLSHVAQTRDDYWRLLGEAVAKHAKGESILGAEQRERARLWLWLYRSGADVPSPLVPHWEVGAGNEYLSTLIAGLRHVERDGDPLYCSIRRMWERRDPLLSRFDVQDSSGFAAALAASRSAS</sequence>
<dbReference type="RefSeq" id="WP_219534897.1">
    <property type="nucleotide sequence ID" value="NZ_JAHKRM010000024.1"/>
</dbReference>
<keyword evidence="3" id="KW-1185">Reference proteome</keyword>
<organism evidence="2 3">
    <name type="scientific">Nonomuraea guangzhouensis</name>
    <dbReference type="NCBI Taxonomy" id="1291555"/>
    <lineage>
        <taxon>Bacteria</taxon>
        <taxon>Bacillati</taxon>
        <taxon>Actinomycetota</taxon>
        <taxon>Actinomycetes</taxon>
        <taxon>Streptosporangiales</taxon>
        <taxon>Streptosporangiaceae</taxon>
        <taxon>Nonomuraea</taxon>
    </lineage>
</organism>
<feature type="compositionally biased region" description="Basic and acidic residues" evidence="1">
    <location>
        <begin position="111"/>
        <end position="124"/>
    </location>
</feature>
<evidence type="ECO:0000313" key="3">
    <source>
        <dbReference type="Proteomes" id="UP001597097"/>
    </source>
</evidence>
<accession>A0ABW4GLX9</accession>
<name>A0ABW4GLX9_9ACTN</name>
<evidence type="ECO:0000313" key="2">
    <source>
        <dbReference type="EMBL" id="MFD1543785.1"/>
    </source>
</evidence>
<proteinExistence type="predicted"/>